<accession>A0A823J916</accession>
<sequence length="70" mass="7991">MDKVKYVEITKKIPGTPFSVGGFYELERMGSANARVRYQHSIYQIPKEALEVVEIVSRESGDGYDDKIHN</sequence>
<protein>
    <submittedName>
        <fullName evidence="1">Uncharacterized protein</fullName>
    </submittedName>
</protein>
<dbReference type="RefSeq" id="WP_102585859.1">
    <property type="nucleotide sequence ID" value="NZ_CP168887.1"/>
</dbReference>
<evidence type="ECO:0000313" key="1">
    <source>
        <dbReference type="EMBL" id="EAG9855433.1"/>
    </source>
</evidence>
<name>A0A823J916_LISMN</name>
<comment type="caution">
    <text evidence="1">The sequence shown here is derived from an EMBL/GenBank/DDBJ whole genome shotgun (WGS) entry which is preliminary data.</text>
</comment>
<dbReference type="Proteomes" id="UP000548826">
    <property type="component" value="Unassembled WGS sequence"/>
</dbReference>
<proteinExistence type="predicted"/>
<dbReference type="AlphaFoldDB" id="A0A823J916"/>
<dbReference type="EMBL" id="AABEQV010000001">
    <property type="protein sequence ID" value="EAG9855433.1"/>
    <property type="molecule type" value="Genomic_DNA"/>
</dbReference>
<organism evidence="1 2">
    <name type="scientific">Listeria monocytogenes</name>
    <dbReference type="NCBI Taxonomy" id="1639"/>
    <lineage>
        <taxon>Bacteria</taxon>
        <taxon>Bacillati</taxon>
        <taxon>Bacillota</taxon>
        <taxon>Bacilli</taxon>
        <taxon>Bacillales</taxon>
        <taxon>Listeriaceae</taxon>
        <taxon>Listeria</taxon>
    </lineage>
</organism>
<gene>
    <name evidence="1" type="ORF">D4C60_00325</name>
</gene>
<reference evidence="1 2" key="1">
    <citation type="submission" date="2019-04" db="EMBL/GenBank/DDBJ databases">
        <authorList>
            <person name="Ashton P.M."/>
            <person name="Dallman T."/>
            <person name="Nair S."/>
            <person name="De Pinna E."/>
            <person name="Peters T."/>
            <person name="Grant K."/>
        </authorList>
    </citation>
    <scope>NUCLEOTIDE SEQUENCE [LARGE SCALE GENOMIC DNA]</scope>
    <source>
        <strain evidence="1 2">429821</strain>
    </source>
</reference>
<evidence type="ECO:0000313" key="2">
    <source>
        <dbReference type="Proteomes" id="UP000548826"/>
    </source>
</evidence>